<evidence type="ECO:0000256" key="1">
    <source>
        <dbReference type="ARBA" id="ARBA00004613"/>
    </source>
</evidence>
<keyword evidence="6" id="KW-1015">Disulfide bond</keyword>
<accession>A0A2P5AM97</accession>
<evidence type="ECO:0000256" key="6">
    <source>
        <dbReference type="ARBA" id="ARBA00023157"/>
    </source>
</evidence>
<keyword evidence="8" id="KW-0812">Transmembrane</keyword>
<dbReference type="Pfam" id="PF17181">
    <property type="entry name" value="EPF"/>
    <property type="match status" value="1"/>
</dbReference>
<keyword evidence="4 7" id="KW-0964">Secreted</keyword>
<name>A0A2P5AM97_PARAD</name>
<comment type="similarity">
    <text evidence="2 7">Belongs to the plant cysteine rich small secretory peptide family. Epidermal patterning factor subfamily.</text>
</comment>
<comment type="subcellular location">
    <subcellularLocation>
        <location evidence="1 7">Secreted</location>
    </subcellularLocation>
</comment>
<evidence type="ECO:0000256" key="3">
    <source>
        <dbReference type="ARBA" id="ARBA00022473"/>
    </source>
</evidence>
<comment type="caution">
    <text evidence="9">The sequence shown here is derived from an EMBL/GenBank/DDBJ whole genome shotgun (WGS) entry which is preliminary data.</text>
</comment>
<dbReference type="OrthoDB" id="1937916at2759"/>
<dbReference type="AlphaFoldDB" id="A0A2P5AM97"/>
<keyword evidence="8" id="KW-1133">Transmembrane helix</keyword>
<evidence type="ECO:0000313" key="10">
    <source>
        <dbReference type="Proteomes" id="UP000237105"/>
    </source>
</evidence>
<dbReference type="Proteomes" id="UP000237105">
    <property type="component" value="Unassembled WGS sequence"/>
</dbReference>
<dbReference type="GO" id="GO:0005576">
    <property type="term" value="C:extracellular region"/>
    <property type="evidence" value="ECO:0007669"/>
    <property type="project" value="UniProtKB-SubCell"/>
</dbReference>
<dbReference type="PANTHER" id="PTHR33109:SF4">
    <property type="entry name" value="EPIDERMAL PATTERNING FACTOR-LIKE PROTEIN 6"/>
    <property type="match status" value="1"/>
</dbReference>
<dbReference type="PANTHER" id="PTHR33109">
    <property type="entry name" value="EPIDERMAL PATTERNING FACTOR-LIKE PROTEIN 4"/>
    <property type="match status" value="1"/>
</dbReference>
<evidence type="ECO:0000313" key="9">
    <source>
        <dbReference type="EMBL" id="PON37664.1"/>
    </source>
</evidence>
<comment type="function">
    <text evidence="7">Controls stomatal patterning.</text>
</comment>
<dbReference type="EMBL" id="JXTB01000521">
    <property type="protein sequence ID" value="PON37664.1"/>
    <property type="molecule type" value="Genomic_DNA"/>
</dbReference>
<evidence type="ECO:0000256" key="7">
    <source>
        <dbReference type="RuleBase" id="RU367102"/>
    </source>
</evidence>
<protein>
    <recommendedName>
        <fullName evidence="7">Epidermal patterning factor-like protein</fullName>
    </recommendedName>
</protein>
<evidence type="ECO:0000256" key="8">
    <source>
        <dbReference type="SAM" id="Phobius"/>
    </source>
</evidence>
<dbReference type="InterPro" id="IPR039455">
    <property type="entry name" value="EPFL"/>
</dbReference>
<dbReference type="GO" id="GO:0010052">
    <property type="term" value="P:guard cell differentiation"/>
    <property type="evidence" value="ECO:0007669"/>
    <property type="project" value="UniProtKB-UniRule"/>
</dbReference>
<keyword evidence="3 7" id="KW-0217">Developmental protein</keyword>
<dbReference type="STRING" id="3476.A0A2P5AM97"/>
<evidence type="ECO:0000256" key="5">
    <source>
        <dbReference type="ARBA" id="ARBA00022729"/>
    </source>
</evidence>
<evidence type="ECO:0000256" key="2">
    <source>
        <dbReference type="ARBA" id="ARBA00008127"/>
    </source>
</evidence>
<reference evidence="10" key="1">
    <citation type="submission" date="2016-06" db="EMBL/GenBank/DDBJ databases">
        <title>Parallel loss of symbiosis genes in relatives of nitrogen-fixing non-legume Parasponia.</title>
        <authorList>
            <person name="Van Velzen R."/>
            <person name="Holmer R."/>
            <person name="Bu F."/>
            <person name="Rutten L."/>
            <person name="Van Zeijl A."/>
            <person name="Liu W."/>
            <person name="Santuari L."/>
            <person name="Cao Q."/>
            <person name="Sharma T."/>
            <person name="Shen D."/>
            <person name="Roswanjaya Y."/>
            <person name="Wardhani T."/>
            <person name="Kalhor M.S."/>
            <person name="Jansen J."/>
            <person name="Van den Hoogen J."/>
            <person name="Gungor B."/>
            <person name="Hartog M."/>
            <person name="Hontelez J."/>
            <person name="Verver J."/>
            <person name="Yang W.-C."/>
            <person name="Schijlen E."/>
            <person name="Repin R."/>
            <person name="Schilthuizen M."/>
            <person name="Schranz E."/>
            <person name="Heidstra R."/>
            <person name="Miyata K."/>
            <person name="Fedorova E."/>
            <person name="Kohlen W."/>
            <person name="Bisseling T."/>
            <person name="Smit S."/>
            <person name="Geurts R."/>
        </authorList>
    </citation>
    <scope>NUCLEOTIDE SEQUENCE [LARGE SCALE GENOMIC DNA]</scope>
    <source>
        <strain evidence="10">cv. WU1-14</strain>
    </source>
</reference>
<keyword evidence="5" id="KW-0732">Signal</keyword>
<sequence length="131" mass="14654">MELKRNRLRWFSTRTKLPLLYSVSIFLFSISTLFYTTTSFTTTCPDGRCPYSPKADTYFKGSEKPPLMSSATASARHLSGIGSSPPRCLWKCGSCTPCKPVHVPVPPGTPVTAEYYPEAWRCKCGNKLYMP</sequence>
<evidence type="ECO:0000256" key="4">
    <source>
        <dbReference type="ARBA" id="ARBA00022525"/>
    </source>
</evidence>
<keyword evidence="8" id="KW-0472">Membrane</keyword>
<organism evidence="9 10">
    <name type="scientific">Parasponia andersonii</name>
    <name type="common">Sponia andersonii</name>
    <dbReference type="NCBI Taxonomy" id="3476"/>
    <lineage>
        <taxon>Eukaryota</taxon>
        <taxon>Viridiplantae</taxon>
        <taxon>Streptophyta</taxon>
        <taxon>Embryophyta</taxon>
        <taxon>Tracheophyta</taxon>
        <taxon>Spermatophyta</taxon>
        <taxon>Magnoliopsida</taxon>
        <taxon>eudicotyledons</taxon>
        <taxon>Gunneridae</taxon>
        <taxon>Pentapetalae</taxon>
        <taxon>rosids</taxon>
        <taxon>fabids</taxon>
        <taxon>Rosales</taxon>
        <taxon>Cannabaceae</taxon>
        <taxon>Parasponia</taxon>
    </lineage>
</organism>
<proteinExistence type="inferred from homology"/>
<keyword evidence="10" id="KW-1185">Reference proteome</keyword>
<feature type="transmembrane region" description="Helical" evidence="8">
    <location>
        <begin position="20"/>
        <end position="40"/>
    </location>
</feature>
<gene>
    <name evidence="9" type="ORF">PanWU01x14_318220</name>
</gene>